<feature type="domain" description="Purple acid phosphatase N-terminal" evidence="2">
    <location>
        <begin position="261"/>
        <end position="323"/>
    </location>
</feature>
<name>A0A9D2KDR8_9BACE</name>
<dbReference type="InterPro" id="IPR013783">
    <property type="entry name" value="Ig-like_fold"/>
</dbReference>
<dbReference type="InterPro" id="IPR025112">
    <property type="entry name" value="PCMD"/>
</dbReference>
<comment type="caution">
    <text evidence="3">The sequence shown here is derived from an EMBL/GenBank/DDBJ whole genome shotgun (WGS) entry which is preliminary data.</text>
</comment>
<dbReference type="Gene3D" id="2.60.40.2340">
    <property type="match status" value="1"/>
</dbReference>
<dbReference type="CDD" id="cd00063">
    <property type="entry name" value="FN3"/>
    <property type="match status" value="1"/>
</dbReference>
<reference evidence="3" key="1">
    <citation type="journal article" date="2021" name="PeerJ">
        <title>Extensive microbial diversity within the chicken gut microbiome revealed by metagenomics and culture.</title>
        <authorList>
            <person name="Gilroy R."/>
            <person name="Ravi A."/>
            <person name="Getino M."/>
            <person name="Pursley I."/>
            <person name="Horton D.L."/>
            <person name="Alikhan N.F."/>
            <person name="Baker D."/>
            <person name="Gharbi K."/>
            <person name="Hall N."/>
            <person name="Watson M."/>
            <person name="Adriaenssens E.M."/>
            <person name="Foster-Nyarko E."/>
            <person name="Jarju S."/>
            <person name="Secka A."/>
            <person name="Antonio M."/>
            <person name="Oren A."/>
            <person name="Chaudhuri R.R."/>
            <person name="La Ragione R."/>
            <person name="Hildebrand F."/>
            <person name="Pallen M.J."/>
        </authorList>
    </citation>
    <scope>NUCLEOTIDE SEQUENCE</scope>
    <source>
        <strain evidence="3">CHK118-2852</strain>
    </source>
</reference>
<dbReference type="InterPro" id="IPR038653">
    <property type="entry name" value="Put_CMD_sf"/>
</dbReference>
<evidence type="ECO:0000259" key="2">
    <source>
        <dbReference type="Pfam" id="PF16656"/>
    </source>
</evidence>
<protein>
    <submittedName>
        <fullName evidence="3">PCMD domain-containing protein</fullName>
    </submittedName>
</protein>
<dbReference type="InterPro" id="IPR008963">
    <property type="entry name" value="Purple_acid_Pase-like_N"/>
</dbReference>
<dbReference type="GO" id="GO:0046872">
    <property type="term" value="F:metal ion binding"/>
    <property type="evidence" value="ECO:0007669"/>
    <property type="project" value="InterPro"/>
</dbReference>
<evidence type="ECO:0000313" key="4">
    <source>
        <dbReference type="Proteomes" id="UP000824108"/>
    </source>
</evidence>
<dbReference type="EMBL" id="DXAV01000074">
    <property type="protein sequence ID" value="HIZ92240.1"/>
    <property type="molecule type" value="Genomic_DNA"/>
</dbReference>
<accession>A0A9D2KDR8</accession>
<proteinExistence type="predicted"/>
<dbReference type="Gene3D" id="2.60.40.10">
    <property type="entry name" value="Immunoglobulins"/>
    <property type="match status" value="1"/>
</dbReference>
<evidence type="ECO:0000259" key="1">
    <source>
        <dbReference type="Pfam" id="PF13201"/>
    </source>
</evidence>
<dbReference type="Pfam" id="PF16656">
    <property type="entry name" value="Pur_ac_phosph_N"/>
    <property type="match status" value="1"/>
</dbReference>
<gene>
    <name evidence="3" type="ORF">H9807_09035</name>
</gene>
<dbReference type="AlphaFoldDB" id="A0A9D2KDR8"/>
<feature type="domain" description="Putative carbohydrate metabolism" evidence="1">
    <location>
        <begin position="342"/>
        <end position="551"/>
    </location>
</feature>
<dbReference type="InterPro" id="IPR003961">
    <property type="entry name" value="FN3_dom"/>
</dbReference>
<reference evidence="3" key="2">
    <citation type="submission" date="2021-04" db="EMBL/GenBank/DDBJ databases">
        <authorList>
            <person name="Gilroy R."/>
        </authorList>
    </citation>
    <scope>NUCLEOTIDE SEQUENCE</scope>
    <source>
        <strain evidence="3">CHK118-2852</strain>
    </source>
</reference>
<dbReference type="Gene3D" id="2.60.120.890">
    <property type="entry name" value="BT2081, beta-jelly-roll domain"/>
    <property type="match status" value="1"/>
</dbReference>
<dbReference type="GO" id="GO:0003993">
    <property type="term" value="F:acid phosphatase activity"/>
    <property type="evidence" value="ECO:0007669"/>
    <property type="project" value="InterPro"/>
</dbReference>
<organism evidence="3 4">
    <name type="scientific">Candidatus Bacteroides merdavium</name>
    <dbReference type="NCBI Taxonomy" id="2838472"/>
    <lineage>
        <taxon>Bacteria</taxon>
        <taxon>Pseudomonadati</taxon>
        <taxon>Bacteroidota</taxon>
        <taxon>Bacteroidia</taxon>
        <taxon>Bacteroidales</taxon>
        <taxon>Bacteroidaceae</taxon>
        <taxon>Bacteroides</taxon>
    </lineage>
</organism>
<dbReference type="Proteomes" id="UP000824108">
    <property type="component" value="Unassembled WGS sequence"/>
</dbReference>
<dbReference type="SUPFAM" id="SSF49363">
    <property type="entry name" value="Purple acid phosphatase, N-terminal domain"/>
    <property type="match status" value="1"/>
</dbReference>
<dbReference type="Pfam" id="PF13201">
    <property type="entry name" value="PCMD"/>
    <property type="match status" value="1"/>
</dbReference>
<evidence type="ECO:0000313" key="3">
    <source>
        <dbReference type="EMBL" id="HIZ92240.1"/>
    </source>
</evidence>
<sequence length="553" mass="60792">MIQQNLTRIFGILTLTVGILSSCAIENDIPYPIVEASIESMTVEGQRGADQNTFTAATINKSARTVTLYVNDGVDITHLQILSLKTTTGAELVVDDPNVCEDYSKFPTSGFASLDSIPLSSNTRMNFSQPVTFTLRTYQDYQWKVTVNQIIQRDIDVEGMRSYVIDADTRTVIIYVDPATDLTNLTVKKLNLGGEYGRMTPDPTLQKDYSKPSTFNVSCSWEEYYYEWTVYVYPDSNESGGSSTEAFAMTTRATVKGNVQSGKTPTVEYRKESETSWSTVPAANVSTSGNTFSATLTGLSASTTYKYRISVDGSAGSEQTFTTAAATPLENGSMEEWSQDGKQWNPWASGDDSFWGTGNPGAAAFIGNLTTPTDESVKGQAALLETKNAIIKLGAGNIFTGDFALDGLNGLLHFGRSFSAFPTSLRLNYKYTSATINMIGDNVGDLASLKGQPDMFQIYIALSDKSEPYEIRNDPKNRHLFDPNDANIIAYGEYTSSETVTSYQQLEIPLEYRATNRTPKYIIIVASSSKYGDYYIGGVGSKLWLDEMELVYE</sequence>
<dbReference type="InterPro" id="IPR015914">
    <property type="entry name" value="PAPs_N"/>
</dbReference>